<keyword evidence="7" id="KW-0695">RNA-directed DNA polymerase</keyword>
<protein>
    <recommendedName>
        <fullName evidence="1">RNA-directed DNA polymerase</fullName>
        <ecNumber evidence="1">2.7.7.49</ecNumber>
    </recommendedName>
</protein>
<dbReference type="Gene3D" id="3.30.420.10">
    <property type="entry name" value="Ribonuclease H-like superfamily/Ribonuclease H"/>
    <property type="match status" value="1"/>
</dbReference>
<evidence type="ECO:0000256" key="2">
    <source>
        <dbReference type="ARBA" id="ARBA00022679"/>
    </source>
</evidence>
<dbReference type="GO" id="GO:0003676">
    <property type="term" value="F:nucleic acid binding"/>
    <property type="evidence" value="ECO:0007669"/>
    <property type="project" value="InterPro"/>
</dbReference>
<dbReference type="GO" id="GO:0016787">
    <property type="term" value="F:hydrolase activity"/>
    <property type="evidence" value="ECO:0007669"/>
    <property type="project" value="UniProtKB-KW"/>
</dbReference>
<dbReference type="InterPro" id="IPR036397">
    <property type="entry name" value="RNaseH_sf"/>
</dbReference>
<feature type="coiled-coil region" evidence="8">
    <location>
        <begin position="333"/>
        <end position="371"/>
    </location>
</feature>
<dbReference type="Pfam" id="PF17917">
    <property type="entry name" value="RT_RNaseH"/>
    <property type="match status" value="1"/>
</dbReference>
<dbReference type="InterPro" id="IPR043502">
    <property type="entry name" value="DNA/RNA_pol_sf"/>
</dbReference>
<dbReference type="Proteomes" id="UP000036403">
    <property type="component" value="Unassembled WGS sequence"/>
</dbReference>
<feature type="region of interest" description="Disordered" evidence="9">
    <location>
        <begin position="1342"/>
        <end position="1416"/>
    </location>
</feature>
<organism evidence="12 13">
    <name type="scientific">Lasius niger</name>
    <name type="common">Black garden ant</name>
    <dbReference type="NCBI Taxonomy" id="67767"/>
    <lineage>
        <taxon>Eukaryota</taxon>
        <taxon>Metazoa</taxon>
        <taxon>Ecdysozoa</taxon>
        <taxon>Arthropoda</taxon>
        <taxon>Hexapoda</taxon>
        <taxon>Insecta</taxon>
        <taxon>Pterygota</taxon>
        <taxon>Neoptera</taxon>
        <taxon>Endopterygota</taxon>
        <taxon>Hymenoptera</taxon>
        <taxon>Apocrita</taxon>
        <taxon>Aculeata</taxon>
        <taxon>Formicoidea</taxon>
        <taxon>Formicidae</taxon>
        <taxon>Formicinae</taxon>
        <taxon>Lasius</taxon>
        <taxon>Lasius</taxon>
    </lineage>
</organism>
<dbReference type="InterPro" id="IPR012337">
    <property type="entry name" value="RNaseH-like_sf"/>
</dbReference>
<dbReference type="SUPFAM" id="SSF56672">
    <property type="entry name" value="DNA/RNA polymerases"/>
    <property type="match status" value="1"/>
</dbReference>
<evidence type="ECO:0000256" key="7">
    <source>
        <dbReference type="ARBA" id="ARBA00022918"/>
    </source>
</evidence>
<dbReference type="CDD" id="cd09274">
    <property type="entry name" value="RNase_HI_RT_Ty3"/>
    <property type="match status" value="1"/>
</dbReference>
<dbReference type="PANTHER" id="PTHR37984">
    <property type="entry name" value="PROTEIN CBG26694"/>
    <property type="match status" value="1"/>
</dbReference>
<dbReference type="Gene3D" id="1.10.340.70">
    <property type="match status" value="1"/>
</dbReference>
<keyword evidence="3" id="KW-0548">Nucleotidyltransferase</keyword>
<evidence type="ECO:0000313" key="13">
    <source>
        <dbReference type="Proteomes" id="UP000036403"/>
    </source>
</evidence>
<evidence type="ECO:0000256" key="8">
    <source>
        <dbReference type="SAM" id="Coils"/>
    </source>
</evidence>
<evidence type="ECO:0000256" key="3">
    <source>
        <dbReference type="ARBA" id="ARBA00022695"/>
    </source>
</evidence>
<proteinExistence type="predicted"/>
<feature type="domain" description="Reverse transcriptase RNase H-like" evidence="10">
    <location>
        <begin position="10"/>
        <end position="84"/>
    </location>
</feature>
<evidence type="ECO:0000256" key="4">
    <source>
        <dbReference type="ARBA" id="ARBA00022722"/>
    </source>
</evidence>
<evidence type="ECO:0000313" key="12">
    <source>
        <dbReference type="EMBL" id="KMQ87361.1"/>
    </source>
</evidence>
<dbReference type="InterPro" id="IPR041373">
    <property type="entry name" value="RT_RNaseH"/>
</dbReference>
<feature type="domain" description="Integrase zinc-binding" evidence="11">
    <location>
        <begin position="181"/>
        <end position="230"/>
    </location>
</feature>
<keyword evidence="2" id="KW-0808">Transferase</keyword>
<dbReference type="STRING" id="67767.A0A0J7KAU1"/>
<dbReference type="PANTHER" id="PTHR37984:SF5">
    <property type="entry name" value="PROTEIN NYNRIN-LIKE"/>
    <property type="match status" value="1"/>
</dbReference>
<evidence type="ECO:0000259" key="10">
    <source>
        <dbReference type="Pfam" id="PF17917"/>
    </source>
</evidence>
<dbReference type="GO" id="GO:0042575">
    <property type="term" value="C:DNA polymerase complex"/>
    <property type="evidence" value="ECO:0007669"/>
    <property type="project" value="UniProtKB-ARBA"/>
</dbReference>
<feature type="non-terminal residue" evidence="12">
    <location>
        <position position="1"/>
    </location>
</feature>
<keyword evidence="13" id="KW-1185">Reference proteome</keyword>
<keyword evidence="8" id="KW-0175">Coiled coil</keyword>
<evidence type="ECO:0000256" key="9">
    <source>
        <dbReference type="SAM" id="MobiDB-lite"/>
    </source>
</evidence>
<dbReference type="EMBL" id="LBMM01010605">
    <property type="protein sequence ID" value="KMQ87361.1"/>
    <property type="molecule type" value="Genomic_DNA"/>
</dbReference>
<feature type="region of interest" description="Disordered" evidence="9">
    <location>
        <begin position="480"/>
        <end position="557"/>
    </location>
</feature>
<dbReference type="InterPro" id="IPR050951">
    <property type="entry name" value="Retrovirus_Pol_polyprotein"/>
</dbReference>
<dbReference type="GO" id="GO:0003964">
    <property type="term" value="F:RNA-directed DNA polymerase activity"/>
    <property type="evidence" value="ECO:0007669"/>
    <property type="project" value="UniProtKB-KW"/>
</dbReference>
<name>A0A0J7KAU1_LASNI</name>
<dbReference type="OrthoDB" id="7555155at2759"/>
<evidence type="ECO:0000256" key="5">
    <source>
        <dbReference type="ARBA" id="ARBA00022759"/>
    </source>
</evidence>
<dbReference type="SUPFAM" id="SSF53098">
    <property type="entry name" value="Ribonuclease H-like"/>
    <property type="match status" value="1"/>
</dbReference>
<dbReference type="InterPro" id="IPR041588">
    <property type="entry name" value="Integrase_H2C2"/>
</dbReference>
<dbReference type="PaxDb" id="67767-A0A0J7KAU1"/>
<keyword evidence="5" id="KW-0255">Endonuclease</keyword>
<reference evidence="12 13" key="1">
    <citation type="submission" date="2015-04" db="EMBL/GenBank/DDBJ databases">
        <title>Lasius niger genome sequencing.</title>
        <authorList>
            <person name="Konorov E.A."/>
            <person name="Nikitin M.A."/>
            <person name="Kirill M.V."/>
            <person name="Chang P."/>
        </authorList>
    </citation>
    <scope>NUCLEOTIDE SEQUENCE [LARGE SCALE GENOMIC DNA]</scope>
    <source>
        <tissue evidence="12">Whole</tissue>
    </source>
</reference>
<dbReference type="EC" id="2.7.7.49" evidence="1"/>
<evidence type="ECO:0000256" key="6">
    <source>
        <dbReference type="ARBA" id="ARBA00022801"/>
    </source>
</evidence>
<comment type="caution">
    <text evidence="12">The sequence shown here is derived from an EMBL/GenBank/DDBJ whole genome shotgun (WGS) entry which is preliminary data.</text>
</comment>
<dbReference type="Pfam" id="PF17921">
    <property type="entry name" value="Integrase_H2C2"/>
    <property type="match status" value="1"/>
</dbReference>
<gene>
    <name evidence="12" type="ORF">RF55_13368</name>
</gene>
<dbReference type="GO" id="GO:0004519">
    <property type="term" value="F:endonuclease activity"/>
    <property type="evidence" value="ECO:0007669"/>
    <property type="project" value="UniProtKB-KW"/>
</dbReference>
<sequence length="1456" mass="168068">YDDINVEEKFTVAYASRSLKGAELNYTVTEIECLALVWALRKWHTTLLGRHVKIHSDHKALKFLTACADDSARIARWMAFLGEFDLEICHIPGKENTIADTLSRNNIKNGYAKKEEKIKHIAAVAQPIDEVETTRWVEIIANAQEVDEDLKREVNDQSIDDLIERDGLIRILMDNGERVVVPEAVKWHVVKRVHEYLLHFGTDKVLDFVKRYFMIKNAERVVRDVVASCEITGDNLLPIDGKSSHQISGFSVRKTSPYNPQSNPVERVMRELGRIIRTYAHENQTRWDKVISRAENTINATTHRSTGYRPIDLHESMEETLTIDPRLKPAEECEESTSNAQTTEEKIQTAKENLSKRAQQRKVQADKHEEAKEYRPGDKVWVKLHRRSDANRRLTRKIHLVYDGPYVVQQEVRKNAYVIRDEQGNVLGTYNSRQIRPHRESKLEPRVEINMLEIEENYTKISGQRIKEFVNRMVGENQRDKKLAEDNRMSRATEDKEDLKEKQKVYREKEILTKENGEKREKSTREESKEVKRRESTAEKTSREESKRRGENPAKEEYLKRKEKINNKEVDLELLHWDNPIRCSTPLDPEGNESEEENGIILSKKRARISEKGMRHITRLIDLISGRKGIPFLWGTVEKTQMKVLMDTRGEFNVITSAAVEKIEEKVQKLVRAKNSENIPAYLKREKYVKFETVIVETELFREKIKAEAMILDSNKQCLILGRKSRKKLGRRLRKWKEENFQLNRSTNHIDLETYKRRNEENKSARKVKETLSKNNSTIEPKSAEILTDNKNAKVHKSAEILTDNKNAKVHKSVEKVVMDKSTKVHKSAEVAKSYSDEKVRESAKDNITLKDVKMYENTVILTKINDKRIKETEKVPRNTQVNANKPNDKLNVTETSHKTKDEIKNKVRDVQNSVTKLRVNAGETEVNRNNDRIKEKLKHFKKCNIEALGEKLARKLTENIEDSFTRNSNKKDNFLNELELERHSESGIEIDSSMDTLKLNNSRDSILKSDNSIEELRPNTTSGERIERVKLHMLENIYTTGIKSNNTSLLSNFDSSFNEIFDELTKLSEWVECEDSVCCEDKADELRMREAQQVINTEQRPSTRHNASDASPIRISSCDTSKEAKMMSPEEIEEANKIEEALLKRVLAKIKLRGYKIRREERKAMLESLVSEEKDGKEPTLEEVEKYIEDENNRAKEVSDALLLTMQTENMQRTFHNISTVLDEEGQPIHEVTTIVSIRNLKAVKEKPKPININMTCMGHESWTEVKSVNEEDIIQGPDKSQEMRVSSDKQKPRIISNVRVKSPVTYIKEILIEKIDEQQIEAVKKCESVVERDNEEIPLKQRLQKRKRPIDDSDDSDSGLSSKELSRSLRSRQSPLRGGMQPEAAPLSPAPGTSREGLDDGSSTGEPIRYKSVTRVMECGQEGKRVTKRILVPLDCPVDTEEDVQATHTSQGPV</sequence>
<evidence type="ECO:0000259" key="11">
    <source>
        <dbReference type="Pfam" id="PF17921"/>
    </source>
</evidence>
<accession>A0A0J7KAU1</accession>
<keyword evidence="6" id="KW-0378">Hydrolase</keyword>
<keyword evidence="4" id="KW-0540">Nuclease</keyword>
<evidence type="ECO:0000256" key="1">
    <source>
        <dbReference type="ARBA" id="ARBA00012493"/>
    </source>
</evidence>